<evidence type="ECO:0000256" key="2">
    <source>
        <dbReference type="ARBA" id="ARBA00022614"/>
    </source>
</evidence>
<reference evidence="4" key="1">
    <citation type="journal article" date="2020" name="Stud. Mycol.">
        <title>101 Dothideomycetes genomes: a test case for predicting lifestyles and emergence of pathogens.</title>
        <authorList>
            <person name="Haridas S."/>
            <person name="Albert R."/>
            <person name="Binder M."/>
            <person name="Bloem J."/>
            <person name="Labutti K."/>
            <person name="Salamov A."/>
            <person name="Andreopoulos B."/>
            <person name="Baker S."/>
            <person name="Barry K."/>
            <person name="Bills G."/>
            <person name="Bluhm B."/>
            <person name="Cannon C."/>
            <person name="Castanera R."/>
            <person name="Culley D."/>
            <person name="Daum C."/>
            <person name="Ezra D."/>
            <person name="Gonzalez J."/>
            <person name="Henrissat B."/>
            <person name="Kuo A."/>
            <person name="Liang C."/>
            <person name="Lipzen A."/>
            <person name="Lutzoni F."/>
            <person name="Magnuson J."/>
            <person name="Mondo S."/>
            <person name="Nolan M."/>
            <person name="Ohm R."/>
            <person name="Pangilinan J."/>
            <person name="Park H.-J."/>
            <person name="Ramirez L."/>
            <person name="Alfaro M."/>
            <person name="Sun H."/>
            <person name="Tritt A."/>
            <person name="Yoshinaga Y."/>
            <person name="Zwiers L.-H."/>
            <person name="Turgeon B."/>
            <person name="Goodwin S."/>
            <person name="Spatafora J."/>
            <person name="Crous P."/>
            <person name="Grigoriev I."/>
        </authorList>
    </citation>
    <scope>NUCLEOTIDE SEQUENCE</scope>
    <source>
        <strain evidence="4">CBS 125425</strain>
    </source>
</reference>
<name>A0A9P4QRH4_9PLEO</name>
<dbReference type="GO" id="GO:0005634">
    <property type="term" value="C:nucleus"/>
    <property type="evidence" value="ECO:0007669"/>
    <property type="project" value="TreeGrafter"/>
</dbReference>
<sequence>MNAPRRKAADPVVAELAVQIAQRLYPTFENPLGSIIKYEKDIVKLRKLVIHQRKRYIENMTRQNDLMSWDKRIIAQGPWDPIADPLSLDGAPSLPMPIQIAEHETFEPFFEHLRLGGTEEMTSTKRAANDAIEAEEPYYGTKTLEFEKGVVYSDGRMDLCKTEVGPTNIGDLIESLKTNTFIKHFLLGNNIIGPHGAKCIAEFVKEFPERMDTWYLAGNCIDADSFALLVDAWVKSPAVTNIWLKRNPLKAVAANDVFRLITETPNLRTLDLDQTNLGDEGVAVLFSKLAQHHKPLPLRHIYLNAIGISLAGATSIASYLASPHCTLTSLYASNNPLGNPGATALARGLAHNTSLTRLLLSSTGLTSPGTTALCNTLSTHPALTTLDLSQSYATQDLASRYNYLTDACAPAIRTLISSSPHLAYLNLGYCALSHAGLNDVLRAVLTSQTLLYYTAKSIHPQSRSAPHVAAGQTHAVLSKQAQEQLCGNVRGRYGDMGYDAFLRGEKRWLVSERAGVRKIDSVYRNRQAGVARRGGERLEKGWGEGEGLVEDVL</sequence>
<dbReference type="PANTHER" id="PTHR24113:SF12">
    <property type="entry name" value="RAN GTPASE-ACTIVATING PROTEIN 1"/>
    <property type="match status" value="1"/>
</dbReference>
<dbReference type="EMBL" id="ML996236">
    <property type="protein sequence ID" value="KAF2729739.1"/>
    <property type="molecule type" value="Genomic_DNA"/>
</dbReference>
<comment type="caution">
    <text evidence="4">The sequence shown here is derived from an EMBL/GenBank/DDBJ whole genome shotgun (WGS) entry which is preliminary data.</text>
</comment>
<dbReference type="AlphaFoldDB" id="A0A9P4QRH4"/>
<keyword evidence="5" id="KW-1185">Reference proteome</keyword>
<organism evidence="4 5">
    <name type="scientific">Polyplosphaeria fusca</name>
    <dbReference type="NCBI Taxonomy" id="682080"/>
    <lineage>
        <taxon>Eukaryota</taxon>
        <taxon>Fungi</taxon>
        <taxon>Dikarya</taxon>
        <taxon>Ascomycota</taxon>
        <taxon>Pezizomycotina</taxon>
        <taxon>Dothideomycetes</taxon>
        <taxon>Pleosporomycetidae</taxon>
        <taxon>Pleosporales</taxon>
        <taxon>Tetraplosphaeriaceae</taxon>
        <taxon>Polyplosphaeria</taxon>
    </lineage>
</organism>
<dbReference type="OrthoDB" id="333024at2759"/>
<feature type="non-terminal residue" evidence="4">
    <location>
        <position position="553"/>
    </location>
</feature>
<dbReference type="InterPro" id="IPR001611">
    <property type="entry name" value="Leu-rich_rpt"/>
</dbReference>
<dbReference type="InterPro" id="IPR032675">
    <property type="entry name" value="LRR_dom_sf"/>
</dbReference>
<dbReference type="Proteomes" id="UP000799444">
    <property type="component" value="Unassembled WGS sequence"/>
</dbReference>
<proteinExistence type="predicted"/>
<dbReference type="GO" id="GO:0006913">
    <property type="term" value="P:nucleocytoplasmic transport"/>
    <property type="evidence" value="ECO:0007669"/>
    <property type="project" value="TreeGrafter"/>
</dbReference>
<dbReference type="GO" id="GO:0005096">
    <property type="term" value="F:GTPase activator activity"/>
    <property type="evidence" value="ECO:0007669"/>
    <property type="project" value="UniProtKB-KW"/>
</dbReference>
<dbReference type="SUPFAM" id="SSF52047">
    <property type="entry name" value="RNI-like"/>
    <property type="match status" value="1"/>
</dbReference>
<evidence type="ECO:0000313" key="4">
    <source>
        <dbReference type="EMBL" id="KAF2729739.1"/>
    </source>
</evidence>
<gene>
    <name evidence="4" type="ORF">EJ04DRAFT_475035</name>
</gene>
<dbReference type="PANTHER" id="PTHR24113">
    <property type="entry name" value="RAN GTPASE-ACTIVATING PROTEIN 1"/>
    <property type="match status" value="1"/>
</dbReference>
<evidence type="ECO:0000313" key="5">
    <source>
        <dbReference type="Proteomes" id="UP000799444"/>
    </source>
</evidence>
<dbReference type="Pfam" id="PF13516">
    <property type="entry name" value="LRR_6"/>
    <property type="match status" value="3"/>
</dbReference>
<dbReference type="GO" id="GO:0005829">
    <property type="term" value="C:cytosol"/>
    <property type="evidence" value="ECO:0007669"/>
    <property type="project" value="TreeGrafter"/>
</dbReference>
<dbReference type="InterPro" id="IPR027038">
    <property type="entry name" value="RanGap"/>
</dbReference>
<protein>
    <submittedName>
        <fullName evidence="4">RNI-like protein</fullName>
    </submittedName>
</protein>
<keyword evidence="1" id="KW-0343">GTPase activation</keyword>
<dbReference type="GO" id="GO:0048471">
    <property type="term" value="C:perinuclear region of cytoplasm"/>
    <property type="evidence" value="ECO:0007669"/>
    <property type="project" value="TreeGrafter"/>
</dbReference>
<dbReference type="GO" id="GO:0031267">
    <property type="term" value="F:small GTPase binding"/>
    <property type="evidence" value="ECO:0007669"/>
    <property type="project" value="TreeGrafter"/>
</dbReference>
<dbReference type="SMART" id="SM00368">
    <property type="entry name" value="LRR_RI"/>
    <property type="match status" value="5"/>
</dbReference>
<evidence type="ECO:0000256" key="1">
    <source>
        <dbReference type="ARBA" id="ARBA00022468"/>
    </source>
</evidence>
<dbReference type="Gene3D" id="3.80.10.10">
    <property type="entry name" value="Ribonuclease Inhibitor"/>
    <property type="match status" value="1"/>
</dbReference>
<keyword evidence="2" id="KW-0433">Leucine-rich repeat</keyword>
<accession>A0A9P4QRH4</accession>
<evidence type="ECO:0000256" key="3">
    <source>
        <dbReference type="ARBA" id="ARBA00022737"/>
    </source>
</evidence>
<keyword evidence="3" id="KW-0677">Repeat</keyword>